<dbReference type="GO" id="GO:0006355">
    <property type="term" value="P:regulation of DNA-templated transcription"/>
    <property type="evidence" value="ECO:0007669"/>
    <property type="project" value="InterPro"/>
</dbReference>
<evidence type="ECO:0000313" key="2">
    <source>
        <dbReference type="EMBL" id="EGG02591.1"/>
    </source>
</evidence>
<dbReference type="InterPro" id="IPR036115">
    <property type="entry name" value="GCM_dom_sf"/>
</dbReference>
<dbReference type="AlphaFoldDB" id="F4RYE2"/>
<feature type="compositionally biased region" description="Basic and acidic residues" evidence="1">
    <location>
        <begin position="137"/>
        <end position="151"/>
    </location>
</feature>
<gene>
    <name evidence="2" type="ORF">MELLADRAFT_91258</name>
</gene>
<feature type="compositionally biased region" description="Polar residues" evidence="1">
    <location>
        <begin position="29"/>
        <end position="55"/>
    </location>
</feature>
<feature type="compositionally biased region" description="Basic residues" evidence="1">
    <location>
        <begin position="216"/>
        <end position="228"/>
    </location>
</feature>
<sequence>MSQAQSLECAQALLINDMPDTTARGNVAPSHSNNYHTLSIHSSLSDIPSTKTFESPSLKDTEAPSSTPTNTLYSSSPSSFCPSELLPMKMADNDTFSGSSDDKHPKSKKKHQNREHDSDSNSFQKESKSKKKHRVHDHQEKNQFPEETDRKNKSKSKKKKSKSKSTRDEVSDMPPSDQAHSSLGKASNTKKKRRYEETMETYSSNQIPSKSSARSSKPKAKKNKVKQPRQRDSDLSDGFESDLQLQTVSCYAQLQLPTNLDRFETFIDKGCILDEQDYPTYPNSNTVFVLKPEDNITNFHFVGWTHTMKVDTLHKPQWIIHQYNCLGVMQCSEAGCRLARSPPTGHKKIEEELNVCTPCPIKECKGIQVHVPCNAQCQFDFEEGGWTLLQHQGYHRHVWPDAKKADPIAKDKLKEMVLNDPKRGPTGMKVGQGNIGTHPIKSVTDLHPSFGHTDLLGYLRRDILTTAGLIDDKQDKEGADKWMTSLGHWAKHGLRLPSSSLMRENRHISFQSPWMEEVLLYKDKSGESYEGGLLSDVTYKFFQHGYLLSTSMYNSRIERWVPVLLTWLAGLETGHYKVHFVTLFNLINNKAKTDQQKKRLLDQVVDFSLAQKNGFIEAYMEVFRVSYKVALSHLHGCEQHYMQAITRIKKNHLIVRPDQEGAWVSMCKGLLLHDEPGKADLETKFCKLHAKFPRAKRWIDWWKMANIQAMLFPARKRIPQDDPPLPHKDSDDEDFEFDGAKRKGRQSKLPKTTNGQESMHQVYYMLCDVP</sequence>
<dbReference type="SUPFAM" id="SSF90073">
    <property type="entry name" value="GCM domain"/>
    <property type="match status" value="1"/>
</dbReference>
<evidence type="ECO:0000256" key="1">
    <source>
        <dbReference type="SAM" id="MobiDB-lite"/>
    </source>
</evidence>
<protein>
    <recommendedName>
        <fullName evidence="4">GCM domain-containing protein</fullName>
    </recommendedName>
</protein>
<dbReference type="EMBL" id="GL883130">
    <property type="protein sequence ID" value="EGG02591.1"/>
    <property type="molecule type" value="Genomic_DNA"/>
</dbReference>
<feature type="compositionally biased region" description="Polar residues" evidence="1">
    <location>
        <begin position="178"/>
        <end position="187"/>
    </location>
</feature>
<feature type="compositionally biased region" description="Basic residues" evidence="1">
    <location>
        <begin position="152"/>
        <end position="164"/>
    </location>
</feature>
<evidence type="ECO:0000313" key="3">
    <source>
        <dbReference type="Proteomes" id="UP000001072"/>
    </source>
</evidence>
<keyword evidence="3" id="KW-1185">Reference proteome</keyword>
<dbReference type="Proteomes" id="UP000001072">
    <property type="component" value="Unassembled WGS sequence"/>
</dbReference>
<feature type="compositionally biased region" description="Basic and acidic residues" evidence="1">
    <location>
        <begin position="718"/>
        <end position="730"/>
    </location>
</feature>
<name>F4RYE2_MELLP</name>
<dbReference type="KEGG" id="mlr:MELLADRAFT_91258"/>
<dbReference type="GO" id="GO:0003677">
    <property type="term" value="F:DNA binding"/>
    <property type="evidence" value="ECO:0007669"/>
    <property type="project" value="InterPro"/>
</dbReference>
<evidence type="ECO:0008006" key="4">
    <source>
        <dbReference type="Google" id="ProtNLM"/>
    </source>
</evidence>
<dbReference type="InParanoid" id="F4RYE2"/>
<feature type="compositionally biased region" description="Low complexity" evidence="1">
    <location>
        <begin position="72"/>
        <end position="87"/>
    </location>
</feature>
<dbReference type="RefSeq" id="XP_007414280.1">
    <property type="nucleotide sequence ID" value="XM_007414218.1"/>
</dbReference>
<organism evidence="3">
    <name type="scientific">Melampsora larici-populina (strain 98AG31 / pathotype 3-4-7)</name>
    <name type="common">Poplar leaf rust fungus</name>
    <dbReference type="NCBI Taxonomy" id="747676"/>
    <lineage>
        <taxon>Eukaryota</taxon>
        <taxon>Fungi</taxon>
        <taxon>Dikarya</taxon>
        <taxon>Basidiomycota</taxon>
        <taxon>Pucciniomycotina</taxon>
        <taxon>Pucciniomycetes</taxon>
        <taxon>Pucciniales</taxon>
        <taxon>Melampsoraceae</taxon>
        <taxon>Melampsora</taxon>
    </lineage>
</organism>
<feature type="region of interest" description="Disordered" evidence="1">
    <location>
        <begin position="718"/>
        <end position="756"/>
    </location>
</feature>
<dbReference type="eggNOG" id="ENOG502S7P8">
    <property type="taxonomic scope" value="Eukaryota"/>
</dbReference>
<reference evidence="3" key="1">
    <citation type="journal article" date="2011" name="Proc. Natl. Acad. Sci. U.S.A.">
        <title>Obligate biotrophy features unraveled by the genomic analysis of rust fungi.</title>
        <authorList>
            <person name="Duplessis S."/>
            <person name="Cuomo C.A."/>
            <person name="Lin Y.-C."/>
            <person name="Aerts A."/>
            <person name="Tisserant E."/>
            <person name="Veneault-Fourrey C."/>
            <person name="Joly D.L."/>
            <person name="Hacquard S."/>
            <person name="Amselem J."/>
            <person name="Cantarel B.L."/>
            <person name="Chiu R."/>
            <person name="Coutinho P.M."/>
            <person name="Feau N."/>
            <person name="Field M."/>
            <person name="Frey P."/>
            <person name="Gelhaye E."/>
            <person name="Goldberg J."/>
            <person name="Grabherr M.G."/>
            <person name="Kodira C.D."/>
            <person name="Kohler A."/>
            <person name="Kuees U."/>
            <person name="Lindquist E.A."/>
            <person name="Lucas S.M."/>
            <person name="Mago R."/>
            <person name="Mauceli E."/>
            <person name="Morin E."/>
            <person name="Murat C."/>
            <person name="Pangilinan J.L."/>
            <person name="Park R."/>
            <person name="Pearson M."/>
            <person name="Quesneville H."/>
            <person name="Rouhier N."/>
            <person name="Sakthikumar S."/>
            <person name="Salamov A.A."/>
            <person name="Schmutz J."/>
            <person name="Selles B."/>
            <person name="Shapiro H."/>
            <person name="Tanguay P."/>
            <person name="Tuskan G.A."/>
            <person name="Henrissat B."/>
            <person name="Van de Peer Y."/>
            <person name="Rouze P."/>
            <person name="Ellis J.G."/>
            <person name="Dodds P.N."/>
            <person name="Schein J.E."/>
            <person name="Zhong S."/>
            <person name="Hamelin R.C."/>
            <person name="Grigoriev I.V."/>
            <person name="Szabo L.J."/>
            <person name="Martin F."/>
        </authorList>
    </citation>
    <scope>NUCLEOTIDE SEQUENCE [LARGE SCALE GENOMIC DNA]</scope>
    <source>
        <strain evidence="3">98AG31 / pathotype 3-4-7</strain>
    </source>
</reference>
<dbReference type="GeneID" id="18935841"/>
<dbReference type="OrthoDB" id="3046222at2759"/>
<dbReference type="VEuPathDB" id="FungiDB:MELLADRAFT_91258"/>
<feature type="region of interest" description="Disordered" evidence="1">
    <location>
        <begin position="22"/>
        <end position="238"/>
    </location>
</feature>
<proteinExistence type="predicted"/>
<accession>F4RYE2</accession>
<dbReference type="HOGENOM" id="CLU_016062_1_0_1"/>